<evidence type="ECO:0000256" key="3">
    <source>
        <dbReference type="ARBA" id="ARBA00022679"/>
    </source>
</evidence>
<dbReference type="Pfam" id="PF00185">
    <property type="entry name" value="OTCace"/>
    <property type="match status" value="1"/>
</dbReference>
<feature type="binding site" evidence="7">
    <location>
        <position position="86"/>
    </location>
    <ligand>
        <name>L-aspartate</name>
        <dbReference type="ChEBI" id="CHEBI:29991"/>
    </ligand>
</feature>
<dbReference type="InterPro" id="IPR006131">
    <property type="entry name" value="Asp_carbamoyltransf_Asp/Orn-bd"/>
</dbReference>
<feature type="binding site" evidence="7">
    <location>
        <position position="59"/>
    </location>
    <ligand>
        <name>carbamoyl phosphate</name>
        <dbReference type="ChEBI" id="CHEBI:58228"/>
    </ligand>
</feature>
<evidence type="ECO:0000256" key="4">
    <source>
        <dbReference type="ARBA" id="ARBA00022975"/>
    </source>
</evidence>
<comment type="similarity">
    <text evidence="2 7">Belongs to the aspartate/ornithine carbamoyltransferase superfamily. ATCase family.</text>
</comment>
<evidence type="ECO:0000256" key="7">
    <source>
        <dbReference type="HAMAP-Rule" id="MF_00001"/>
    </source>
</evidence>
<feature type="binding site" evidence="7">
    <location>
        <position position="139"/>
    </location>
    <ligand>
        <name>carbamoyl phosphate</name>
        <dbReference type="ChEBI" id="CHEBI:58228"/>
    </ligand>
</feature>
<dbReference type="SUPFAM" id="SSF53671">
    <property type="entry name" value="Aspartate/ornithine carbamoyltransferase"/>
    <property type="match status" value="1"/>
</dbReference>
<dbReference type="PANTHER" id="PTHR45753">
    <property type="entry name" value="ORNITHINE CARBAMOYLTRANSFERASE, MITOCHONDRIAL"/>
    <property type="match status" value="1"/>
</dbReference>
<evidence type="ECO:0000256" key="1">
    <source>
        <dbReference type="ARBA" id="ARBA00004852"/>
    </source>
</evidence>
<comment type="pathway">
    <text evidence="1 7">Pyrimidine metabolism; UMP biosynthesis via de novo pathway; (S)-dihydroorotate from bicarbonate: step 2/3.</text>
</comment>
<reference evidence="10" key="1">
    <citation type="submission" date="2020-10" db="EMBL/GenBank/DDBJ databases">
        <authorList>
            <person name="Gilroy R."/>
        </authorList>
    </citation>
    <scope>NUCLEOTIDE SEQUENCE</scope>
    <source>
        <strain evidence="10">ChiSxjej2B14-8506</strain>
    </source>
</reference>
<evidence type="ECO:0000256" key="2">
    <source>
        <dbReference type="ARBA" id="ARBA00008896"/>
    </source>
</evidence>
<dbReference type="PROSITE" id="PS00097">
    <property type="entry name" value="CARBAMOYLTRANSFERASE"/>
    <property type="match status" value="1"/>
</dbReference>
<dbReference type="EMBL" id="DVNK01000050">
    <property type="protein sequence ID" value="HIU47212.1"/>
    <property type="molecule type" value="Genomic_DNA"/>
</dbReference>
<sequence length="306" mass="33213">MALGTKDLLGLRGVSAAQIKEILDTAAQLKPVLMTKSKKTPHLQGKSIVTLFYENSTRTRMSFELASKYMSAAAANISASASSVAKGETLLDTGRTLDHMGTDVIIIRHPMSGAPHLLAKHVRSAVINAGDGMNEHPTQALLDMFTMREKKGEIKGLKVAIIGDVMHSRVARSNIWGLNTMGAEVVLAGPPTLMPYDLEAMGVKATTDVDEALRGADVVMGLRIQRERQQSGLFPSVSEYSEFFGISSKRMELPARDAIVMHPGPVNRGVELNSDVIDADYSFIDEQVTNGVAVRMALLYMMTRRA</sequence>
<evidence type="ECO:0000313" key="11">
    <source>
        <dbReference type="Proteomes" id="UP000824123"/>
    </source>
</evidence>
<dbReference type="GO" id="GO:0044205">
    <property type="term" value="P:'de novo' UMP biosynthetic process"/>
    <property type="evidence" value="ECO:0007669"/>
    <property type="project" value="UniProtKB-UniRule"/>
</dbReference>
<dbReference type="Pfam" id="PF02729">
    <property type="entry name" value="OTCace_N"/>
    <property type="match status" value="1"/>
</dbReference>
<feature type="binding site" evidence="7">
    <location>
        <position position="223"/>
    </location>
    <ligand>
        <name>L-aspartate</name>
        <dbReference type="ChEBI" id="CHEBI:29991"/>
    </ligand>
</feature>
<dbReference type="HAMAP" id="MF_00001">
    <property type="entry name" value="Asp_carb_tr"/>
    <property type="match status" value="1"/>
</dbReference>
<dbReference type="NCBIfam" id="TIGR00670">
    <property type="entry name" value="asp_carb_tr"/>
    <property type="match status" value="1"/>
</dbReference>
<dbReference type="FunFam" id="3.40.50.1370:FF:000007">
    <property type="entry name" value="Aspartate carbamoyltransferase"/>
    <property type="match status" value="1"/>
</dbReference>
<keyword evidence="3 7" id="KW-0808">Transferase</keyword>
<comment type="subunit">
    <text evidence="7">Heterododecamer (2C3:3R2) of six catalytic PyrB chains organized as two trimers (C3), and six regulatory PyrI chains organized as three dimers (R2).</text>
</comment>
<feature type="binding site" evidence="7">
    <location>
        <position position="136"/>
    </location>
    <ligand>
        <name>carbamoyl phosphate</name>
        <dbReference type="ChEBI" id="CHEBI:58228"/>
    </ligand>
</feature>
<dbReference type="NCBIfam" id="NF002032">
    <property type="entry name" value="PRK00856.1"/>
    <property type="match status" value="1"/>
</dbReference>
<evidence type="ECO:0000256" key="5">
    <source>
        <dbReference type="ARBA" id="ARBA00043884"/>
    </source>
</evidence>
<dbReference type="InterPro" id="IPR036901">
    <property type="entry name" value="Asp/Orn_carbamoylTrfase_sf"/>
</dbReference>
<evidence type="ECO:0000256" key="6">
    <source>
        <dbReference type="ARBA" id="ARBA00048859"/>
    </source>
</evidence>
<dbReference type="InterPro" id="IPR002082">
    <property type="entry name" value="Asp_carbamoyltransf"/>
</dbReference>
<comment type="catalytic activity">
    <reaction evidence="6 7">
        <text>carbamoyl phosphate + L-aspartate = N-carbamoyl-L-aspartate + phosphate + H(+)</text>
        <dbReference type="Rhea" id="RHEA:20013"/>
        <dbReference type="ChEBI" id="CHEBI:15378"/>
        <dbReference type="ChEBI" id="CHEBI:29991"/>
        <dbReference type="ChEBI" id="CHEBI:32814"/>
        <dbReference type="ChEBI" id="CHEBI:43474"/>
        <dbReference type="ChEBI" id="CHEBI:58228"/>
        <dbReference type="EC" id="2.1.3.2"/>
    </reaction>
</comment>
<comment type="function">
    <text evidence="5 7">Catalyzes the condensation of carbamoyl phosphate and aspartate to form carbamoyl aspartate and inorganic phosphate, the committed step in the de novo pyrimidine nucleotide biosynthesis pathway.</text>
</comment>
<feature type="binding site" evidence="7">
    <location>
        <position position="58"/>
    </location>
    <ligand>
        <name>carbamoyl phosphate</name>
        <dbReference type="ChEBI" id="CHEBI:58228"/>
    </ligand>
</feature>
<dbReference type="GO" id="GO:0005829">
    <property type="term" value="C:cytosol"/>
    <property type="evidence" value="ECO:0007669"/>
    <property type="project" value="TreeGrafter"/>
</dbReference>
<dbReference type="PANTHER" id="PTHR45753:SF6">
    <property type="entry name" value="ASPARTATE CARBAMOYLTRANSFERASE"/>
    <property type="match status" value="1"/>
</dbReference>
<dbReference type="GO" id="GO:0006207">
    <property type="term" value="P:'de novo' pyrimidine nucleobase biosynthetic process"/>
    <property type="evidence" value="ECO:0007669"/>
    <property type="project" value="InterPro"/>
</dbReference>
<dbReference type="InterPro" id="IPR006132">
    <property type="entry name" value="Asp/Orn_carbamoyltranf_P-bd"/>
</dbReference>
<feature type="domain" description="Aspartate/ornithine carbamoyltransferase carbamoyl-P binding" evidence="9">
    <location>
        <begin position="6"/>
        <end position="149"/>
    </location>
</feature>
<keyword evidence="4 7" id="KW-0665">Pyrimidine biosynthesis</keyword>
<protein>
    <recommendedName>
        <fullName evidence="7">Aspartate carbamoyltransferase</fullName>
        <ecNumber evidence="7">2.1.3.2</ecNumber>
    </recommendedName>
    <alternativeName>
        <fullName evidence="7">Aspartate transcarbamylase</fullName>
        <shortName evidence="7">ATCase</shortName>
    </alternativeName>
</protein>
<feature type="binding site" evidence="7">
    <location>
        <position position="108"/>
    </location>
    <ligand>
        <name>carbamoyl phosphate</name>
        <dbReference type="ChEBI" id="CHEBI:58228"/>
    </ligand>
</feature>
<reference evidence="10" key="2">
    <citation type="journal article" date="2021" name="PeerJ">
        <title>Extensive microbial diversity within the chicken gut microbiome revealed by metagenomics and culture.</title>
        <authorList>
            <person name="Gilroy R."/>
            <person name="Ravi A."/>
            <person name="Getino M."/>
            <person name="Pursley I."/>
            <person name="Horton D.L."/>
            <person name="Alikhan N.F."/>
            <person name="Baker D."/>
            <person name="Gharbi K."/>
            <person name="Hall N."/>
            <person name="Watson M."/>
            <person name="Adriaenssens E.M."/>
            <person name="Foster-Nyarko E."/>
            <person name="Jarju S."/>
            <person name="Secka A."/>
            <person name="Antonio M."/>
            <person name="Oren A."/>
            <person name="Chaudhuri R.R."/>
            <person name="La Ragione R."/>
            <person name="Hildebrand F."/>
            <person name="Pallen M.J."/>
        </authorList>
    </citation>
    <scope>NUCLEOTIDE SEQUENCE</scope>
    <source>
        <strain evidence="10">ChiSxjej2B14-8506</strain>
    </source>
</reference>
<dbReference type="PRINTS" id="PR00100">
    <property type="entry name" value="AOTCASE"/>
</dbReference>
<gene>
    <name evidence="7" type="primary">pyrB</name>
    <name evidence="10" type="ORF">IAC59_08125</name>
</gene>
<dbReference type="GO" id="GO:0006520">
    <property type="term" value="P:amino acid metabolic process"/>
    <property type="evidence" value="ECO:0007669"/>
    <property type="project" value="InterPro"/>
</dbReference>
<feature type="binding site" evidence="7">
    <location>
        <position position="265"/>
    </location>
    <ligand>
        <name>carbamoyl phosphate</name>
        <dbReference type="ChEBI" id="CHEBI:58228"/>
    </ligand>
</feature>
<dbReference type="GO" id="GO:0016597">
    <property type="term" value="F:amino acid binding"/>
    <property type="evidence" value="ECO:0007669"/>
    <property type="project" value="InterPro"/>
</dbReference>
<dbReference type="InterPro" id="IPR006130">
    <property type="entry name" value="Asp/Orn_carbamoylTrfase"/>
</dbReference>
<feature type="binding site" evidence="7">
    <location>
        <position position="169"/>
    </location>
    <ligand>
        <name>L-aspartate</name>
        <dbReference type="ChEBI" id="CHEBI:29991"/>
    </ligand>
</feature>
<dbReference type="GO" id="GO:0004070">
    <property type="term" value="F:aspartate carbamoyltransferase activity"/>
    <property type="evidence" value="ECO:0007669"/>
    <property type="project" value="UniProtKB-UniRule"/>
</dbReference>
<evidence type="ECO:0000313" key="10">
    <source>
        <dbReference type="EMBL" id="HIU47212.1"/>
    </source>
</evidence>
<organism evidence="10 11">
    <name type="scientific">Candidatus Fimadaptatus faecigallinarum</name>
    <dbReference type="NCBI Taxonomy" id="2840814"/>
    <lineage>
        <taxon>Bacteria</taxon>
        <taxon>Bacillati</taxon>
        <taxon>Bacillota</taxon>
        <taxon>Clostridia</taxon>
        <taxon>Eubacteriales</taxon>
        <taxon>Candidatus Fimadaptatus</taxon>
    </lineage>
</organism>
<comment type="caution">
    <text evidence="10">The sequence shown here is derived from an EMBL/GenBank/DDBJ whole genome shotgun (WGS) entry which is preliminary data.</text>
</comment>
<dbReference type="PRINTS" id="PR00101">
    <property type="entry name" value="ATCASE"/>
</dbReference>
<accession>A0A9D1S5F2</accession>
<proteinExistence type="inferred from homology"/>
<dbReference type="AlphaFoldDB" id="A0A9D1S5F2"/>
<dbReference type="Gene3D" id="3.40.50.1370">
    <property type="entry name" value="Aspartate/ornithine carbamoyltransferase"/>
    <property type="match status" value="2"/>
</dbReference>
<evidence type="ECO:0000259" key="8">
    <source>
        <dbReference type="Pfam" id="PF00185"/>
    </source>
</evidence>
<evidence type="ECO:0000259" key="9">
    <source>
        <dbReference type="Pfam" id="PF02729"/>
    </source>
</evidence>
<feature type="domain" description="Aspartate/ornithine carbamoyltransferase Asp/Orn-binding" evidence="8">
    <location>
        <begin position="155"/>
        <end position="302"/>
    </location>
</feature>
<name>A0A9D1S5F2_9FIRM</name>
<dbReference type="Proteomes" id="UP000824123">
    <property type="component" value="Unassembled WGS sequence"/>
</dbReference>
<feature type="binding site" evidence="7">
    <location>
        <position position="264"/>
    </location>
    <ligand>
        <name>carbamoyl phosphate</name>
        <dbReference type="ChEBI" id="CHEBI:58228"/>
    </ligand>
</feature>
<dbReference type="EC" id="2.1.3.2" evidence="7"/>